<name>A0ABW6ASW4_9BACT</name>
<accession>A0ABW6ASW4</accession>
<dbReference type="RefSeq" id="WP_381508050.1">
    <property type="nucleotide sequence ID" value="NZ_JBHUOM010000043.1"/>
</dbReference>
<reference evidence="2" key="1">
    <citation type="journal article" date="2019" name="Int. J. Syst. Evol. Microbiol.">
        <title>The Global Catalogue of Microorganisms (GCM) 10K type strain sequencing project: providing services to taxonomists for standard genome sequencing and annotation.</title>
        <authorList>
            <consortium name="The Broad Institute Genomics Platform"/>
            <consortium name="The Broad Institute Genome Sequencing Center for Infectious Disease"/>
            <person name="Wu L."/>
            <person name="Ma J."/>
        </authorList>
    </citation>
    <scope>NUCLEOTIDE SEQUENCE [LARGE SCALE GENOMIC DNA]</scope>
    <source>
        <strain evidence="2">KCTC 52490</strain>
    </source>
</reference>
<gene>
    <name evidence="1" type="ORF">ACFS25_28330</name>
</gene>
<evidence type="ECO:0000313" key="1">
    <source>
        <dbReference type="EMBL" id="MFD2937709.1"/>
    </source>
</evidence>
<comment type="caution">
    <text evidence="1">The sequence shown here is derived from an EMBL/GenBank/DDBJ whole genome shotgun (WGS) entry which is preliminary data.</text>
</comment>
<evidence type="ECO:0000313" key="2">
    <source>
        <dbReference type="Proteomes" id="UP001597512"/>
    </source>
</evidence>
<keyword evidence="2" id="KW-1185">Reference proteome</keyword>
<sequence length="799" mass="91993">MKNSFIFGFTKEVFVESKGLQKQNHLIVFFPYKGILKSQSDFQIQLRDYFYQHTLPDKLIVICFEFNKDDVKELFNSDSDIYNYIPKFDFNQNQEGICVISLNEKGDFKSVIGLCPSADEIDDIFTRGMIKIFRKHGGLIISQPAHHFVFPSGKHSNRFLRTGNVLVAGTEIFFIAASLIKYFKRSSFESIYSDTSSINSLVYAYINLLKELNPSFKESVHVESFGSYKMFEESKFQARRNSLFLISSSTSGSILNRMTDVNKNVKNIELNNIAIIYGLSVKSPYNKQVICDLTKNKHNSDCIEPFESYNVNRGEVCKFCSIGSKALKVEGDVFLLEKPIVTPHLIKKTDLPIYIRDFSNYYKKSNKDAEPLIRCYHKENGFNDKKYEIYIDVASILDQWKNREDKNHPYKLIFNKLEKYLLQNIPASLRYIITLPDDGSRKLASIINEILFSDGNTSVKILSLKEINKIDKNIKGSIVIASSSIVTGRNLLYLSRALRDVESSYRRLYFTFINRTGNKNHLDFLQSNLGLGEFGVDTHKIFNVETIHCSNEAQKTPWHIEEEAVKKFQDFFENFEDFNAIINYSNERILQLTQSGKNKGLSNNLFLPTIRNKVLKIRNGFAFAPFQGSTAHNKFISQSKQSEIYFIVSSVLNDMRNKGIFDQSDYVRNILDPGNFVRFNDGIIQACLLRACSNDELDYSISKESSIQMQSVLGDMILHIADDHAEALNEFFYAIAIKKLKLTFGIVEDCIALLEEQEFYKNEDTILKGLVKYIRKEVLVKEDIKSKFDRLVAEKINEE</sequence>
<proteinExistence type="predicted"/>
<dbReference type="EMBL" id="JBHUOM010000043">
    <property type="protein sequence ID" value="MFD2937709.1"/>
    <property type="molecule type" value="Genomic_DNA"/>
</dbReference>
<organism evidence="1 2">
    <name type="scientific">Spirosoma flavum</name>
    <dbReference type="NCBI Taxonomy" id="2048557"/>
    <lineage>
        <taxon>Bacteria</taxon>
        <taxon>Pseudomonadati</taxon>
        <taxon>Bacteroidota</taxon>
        <taxon>Cytophagia</taxon>
        <taxon>Cytophagales</taxon>
        <taxon>Cytophagaceae</taxon>
        <taxon>Spirosoma</taxon>
    </lineage>
</organism>
<protein>
    <submittedName>
        <fullName evidence="1">Uncharacterized protein</fullName>
    </submittedName>
</protein>
<dbReference type="Proteomes" id="UP001597512">
    <property type="component" value="Unassembled WGS sequence"/>
</dbReference>